<comment type="caution">
    <text evidence="1">The sequence shown here is derived from an EMBL/GenBank/DDBJ whole genome shotgun (WGS) entry which is preliminary data.</text>
</comment>
<name>A0ABV7R0G8_9PSEU</name>
<protein>
    <recommendedName>
        <fullName evidence="3">Major tail protein</fullName>
    </recommendedName>
</protein>
<accession>A0ABV7R0G8</accession>
<organism evidence="1 2">
    <name type="scientific">Amycolatopsis halotolerans</name>
    <dbReference type="NCBI Taxonomy" id="330083"/>
    <lineage>
        <taxon>Bacteria</taxon>
        <taxon>Bacillati</taxon>
        <taxon>Actinomycetota</taxon>
        <taxon>Actinomycetes</taxon>
        <taxon>Pseudonocardiales</taxon>
        <taxon>Pseudonocardiaceae</taxon>
        <taxon>Amycolatopsis</taxon>
    </lineage>
</organism>
<gene>
    <name evidence="1" type="ORF">ACFORO_42475</name>
</gene>
<dbReference type="Proteomes" id="UP001595764">
    <property type="component" value="Unassembled WGS sequence"/>
</dbReference>
<evidence type="ECO:0000313" key="1">
    <source>
        <dbReference type="EMBL" id="MFC3516893.1"/>
    </source>
</evidence>
<dbReference type="InterPro" id="IPR058009">
    <property type="entry name" value="TTP_Phage_16"/>
</dbReference>
<evidence type="ECO:0008006" key="3">
    <source>
        <dbReference type="Google" id="ProtNLM"/>
    </source>
</evidence>
<reference evidence="2" key="1">
    <citation type="journal article" date="2019" name="Int. J. Syst. Evol. Microbiol.">
        <title>The Global Catalogue of Microorganisms (GCM) 10K type strain sequencing project: providing services to taxonomists for standard genome sequencing and annotation.</title>
        <authorList>
            <consortium name="The Broad Institute Genomics Platform"/>
            <consortium name="The Broad Institute Genome Sequencing Center for Infectious Disease"/>
            <person name="Wu L."/>
            <person name="Ma J."/>
        </authorList>
    </citation>
    <scope>NUCLEOTIDE SEQUENCE [LARGE SCALE GENOMIC DNA]</scope>
    <source>
        <strain evidence="2">CGMCC 4.7682</strain>
    </source>
</reference>
<evidence type="ECO:0000313" key="2">
    <source>
        <dbReference type="Proteomes" id="UP001595764"/>
    </source>
</evidence>
<keyword evidence="2" id="KW-1185">Reference proteome</keyword>
<proteinExistence type="predicted"/>
<dbReference type="RefSeq" id="WP_377870248.1">
    <property type="nucleotide sequence ID" value="NZ_JBHMAY010000021.1"/>
</dbReference>
<dbReference type="Pfam" id="PF25595">
    <property type="entry name" value="Phage_TTP_16"/>
    <property type="match status" value="1"/>
</dbReference>
<sequence length="162" mass="17005">MSDMLTDGQIRVQFVPTVADPSAPTVAELNAGVDLSCLITADGLDVSVDEEKISIPKLCDTSNAEAPGRATYGVELTCVRKTDVAEDKAWSTLLRGTKGYLVIRYGVASKTAFAVGDKPVIFPGAAGERKLQKPEANNAVKFASKWFVSAPPAYDAAVVAGA</sequence>
<dbReference type="EMBL" id="JBHRWI010000070">
    <property type="protein sequence ID" value="MFC3516893.1"/>
    <property type="molecule type" value="Genomic_DNA"/>
</dbReference>